<reference evidence="10 11" key="1">
    <citation type="journal article" date="2023" name="Elife">
        <title>Identification of key yeast species and microbe-microbe interactions impacting larval growth of Drosophila in the wild.</title>
        <authorList>
            <person name="Mure A."/>
            <person name="Sugiura Y."/>
            <person name="Maeda R."/>
            <person name="Honda K."/>
            <person name="Sakurai N."/>
            <person name="Takahashi Y."/>
            <person name="Watada M."/>
            <person name="Katoh T."/>
            <person name="Gotoh A."/>
            <person name="Gotoh Y."/>
            <person name="Taniguchi I."/>
            <person name="Nakamura K."/>
            <person name="Hayashi T."/>
            <person name="Katayama T."/>
            <person name="Uemura T."/>
            <person name="Hattori Y."/>
        </authorList>
    </citation>
    <scope>NUCLEOTIDE SEQUENCE [LARGE SCALE GENOMIC DNA]</scope>
    <source>
        <strain evidence="10 11">SC-9</strain>
    </source>
</reference>
<comment type="function">
    <text evidence="8">Nonessential protein required for the fusion of transport vesicles derived from the endocytic pathway with the Golgi complex.</text>
</comment>
<dbReference type="Pfam" id="PF04178">
    <property type="entry name" value="Got1"/>
    <property type="match status" value="1"/>
</dbReference>
<comment type="subcellular location">
    <subcellularLocation>
        <location evidence="8">Golgi apparatus membrane</location>
        <topology evidence="8">Multi-pass membrane protein</topology>
    </subcellularLocation>
    <subcellularLocation>
        <location evidence="1">Membrane</location>
        <topology evidence="1">Multi-pass membrane protein</topology>
    </subcellularLocation>
</comment>
<comment type="caution">
    <text evidence="10">The sequence shown here is derived from an EMBL/GenBank/DDBJ whole genome shotgun (WGS) entry which is preliminary data.</text>
</comment>
<keyword evidence="5 8" id="KW-1133">Transmembrane helix</keyword>
<keyword evidence="6 8" id="KW-0472">Membrane</keyword>
<name>A0AAV5QT90_9ASCO</name>
<keyword evidence="4 8" id="KW-0653">Protein transport</keyword>
<organism evidence="10 11">
    <name type="scientific">Saccharomycopsis crataegensis</name>
    <dbReference type="NCBI Taxonomy" id="43959"/>
    <lineage>
        <taxon>Eukaryota</taxon>
        <taxon>Fungi</taxon>
        <taxon>Dikarya</taxon>
        <taxon>Ascomycota</taxon>
        <taxon>Saccharomycotina</taxon>
        <taxon>Saccharomycetes</taxon>
        <taxon>Saccharomycopsidaceae</taxon>
        <taxon>Saccharomycopsis</taxon>
    </lineage>
</organism>
<feature type="transmembrane region" description="Helical" evidence="8">
    <location>
        <begin position="159"/>
        <end position="182"/>
    </location>
</feature>
<gene>
    <name evidence="10" type="ORF">DASC09_050340</name>
</gene>
<dbReference type="PANTHER" id="PTHR23137:SF36">
    <property type="entry name" value="VESICLE TRANSPORT PROTEIN SFT2C"/>
    <property type="match status" value="1"/>
</dbReference>
<dbReference type="EMBL" id="BTFZ01000012">
    <property type="protein sequence ID" value="GMM37709.1"/>
    <property type="molecule type" value="Genomic_DNA"/>
</dbReference>
<dbReference type="AlphaFoldDB" id="A0AAV5QT90"/>
<dbReference type="InterPro" id="IPR011691">
    <property type="entry name" value="Vesicle_transpt_SFT2"/>
</dbReference>
<comment type="similarity">
    <text evidence="7 8">Belongs to the SFT2 family.</text>
</comment>
<keyword evidence="11" id="KW-1185">Reference proteome</keyword>
<accession>A0AAV5QT90</accession>
<feature type="transmembrane region" description="Helical" evidence="8">
    <location>
        <begin position="70"/>
        <end position="96"/>
    </location>
</feature>
<dbReference type="RefSeq" id="XP_064854705.1">
    <property type="nucleotide sequence ID" value="XM_064998633.1"/>
</dbReference>
<evidence type="ECO:0000256" key="7">
    <source>
        <dbReference type="ARBA" id="ARBA00025800"/>
    </source>
</evidence>
<evidence type="ECO:0000256" key="6">
    <source>
        <dbReference type="ARBA" id="ARBA00023136"/>
    </source>
</evidence>
<evidence type="ECO:0000313" key="11">
    <source>
        <dbReference type="Proteomes" id="UP001360560"/>
    </source>
</evidence>
<dbReference type="GO" id="GO:0015031">
    <property type="term" value="P:protein transport"/>
    <property type="evidence" value="ECO:0007669"/>
    <property type="project" value="UniProtKB-KW"/>
</dbReference>
<sequence>MSGPSIRDQWNNWSASRSNNSDHASSTMFSSWKDSLSESANQLYTRLPIYEREESTPEPSWFNLSRLERLVAFGSCILAGAFFFGTSFVLFPVLAIQPRKFALLWTLGSICFVAAFAVLNGPIAYFRHMVSKERVAFSGFFLVTVLSTLYFAVIVKSTILTVISGVAEMVAVVYYTISYFPFGAQTLGMLTSAGGRQAISMIGF</sequence>
<evidence type="ECO:0000256" key="5">
    <source>
        <dbReference type="ARBA" id="ARBA00022989"/>
    </source>
</evidence>
<dbReference type="GeneID" id="90075684"/>
<dbReference type="PANTHER" id="PTHR23137">
    <property type="entry name" value="VESICLE TRANSPORT PROTEIN-RELATED"/>
    <property type="match status" value="1"/>
</dbReference>
<feature type="compositionally biased region" description="Low complexity" evidence="9">
    <location>
        <begin position="10"/>
        <end position="21"/>
    </location>
</feature>
<evidence type="ECO:0000256" key="2">
    <source>
        <dbReference type="ARBA" id="ARBA00022448"/>
    </source>
</evidence>
<keyword evidence="2 8" id="KW-0813">Transport</keyword>
<evidence type="ECO:0000256" key="1">
    <source>
        <dbReference type="ARBA" id="ARBA00004141"/>
    </source>
</evidence>
<feature type="transmembrane region" description="Helical" evidence="8">
    <location>
        <begin position="135"/>
        <end position="153"/>
    </location>
</feature>
<evidence type="ECO:0000256" key="8">
    <source>
        <dbReference type="RuleBase" id="RU363111"/>
    </source>
</evidence>
<evidence type="ECO:0000256" key="3">
    <source>
        <dbReference type="ARBA" id="ARBA00022692"/>
    </source>
</evidence>
<dbReference type="GO" id="GO:0016192">
    <property type="term" value="P:vesicle-mediated transport"/>
    <property type="evidence" value="ECO:0007669"/>
    <property type="project" value="InterPro"/>
</dbReference>
<keyword evidence="8" id="KW-0333">Golgi apparatus</keyword>
<keyword evidence="3 8" id="KW-0812">Transmembrane</keyword>
<dbReference type="Proteomes" id="UP001360560">
    <property type="component" value="Unassembled WGS sequence"/>
</dbReference>
<dbReference type="GO" id="GO:0000139">
    <property type="term" value="C:Golgi membrane"/>
    <property type="evidence" value="ECO:0007669"/>
    <property type="project" value="UniProtKB-SubCell"/>
</dbReference>
<evidence type="ECO:0000256" key="9">
    <source>
        <dbReference type="SAM" id="MobiDB-lite"/>
    </source>
</evidence>
<protein>
    <recommendedName>
        <fullName evidence="8">Protein transport protein SFT2</fullName>
    </recommendedName>
</protein>
<evidence type="ECO:0000313" key="10">
    <source>
        <dbReference type="EMBL" id="GMM37709.1"/>
    </source>
</evidence>
<dbReference type="InterPro" id="IPR007305">
    <property type="entry name" value="Vesicle_transpt_Got1/SFT2"/>
</dbReference>
<proteinExistence type="inferred from homology"/>
<feature type="transmembrane region" description="Helical" evidence="8">
    <location>
        <begin position="102"/>
        <end position="123"/>
    </location>
</feature>
<evidence type="ECO:0000256" key="4">
    <source>
        <dbReference type="ARBA" id="ARBA00022927"/>
    </source>
</evidence>
<feature type="region of interest" description="Disordered" evidence="9">
    <location>
        <begin position="1"/>
        <end position="23"/>
    </location>
</feature>